<evidence type="ECO:0000256" key="2">
    <source>
        <dbReference type="ARBA" id="ARBA00006991"/>
    </source>
</evidence>
<evidence type="ECO:0000313" key="13">
    <source>
        <dbReference type="EMBL" id="CAJ1048320.1"/>
    </source>
</evidence>
<evidence type="ECO:0000256" key="7">
    <source>
        <dbReference type="ARBA" id="ARBA00023125"/>
    </source>
</evidence>
<feature type="domain" description="C2H2-type" evidence="12">
    <location>
        <begin position="736"/>
        <end position="763"/>
    </location>
</feature>
<feature type="domain" description="C2H2-type" evidence="12">
    <location>
        <begin position="484"/>
        <end position="511"/>
    </location>
</feature>
<dbReference type="Pfam" id="PF12874">
    <property type="entry name" value="zf-met"/>
    <property type="match status" value="2"/>
</dbReference>
<feature type="compositionally biased region" description="Acidic residues" evidence="11">
    <location>
        <begin position="362"/>
        <end position="375"/>
    </location>
</feature>
<dbReference type="FunFam" id="3.30.160.60:FF:001498">
    <property type="entry name" value="Zinc finger protein 404"/>
    <property type="match status" value="1"/>
</dbReference>
<organism evidence="13 14">
    <name type="scientific">Xyrichtys novacula</name>
    <name type="common">Pearly razorfish</name>
    <name type="synonym">Hemipteronotus novacula</name>
    <dbReference type="NCBI Taxonomy" id="13765"/>
    <lineage>
        <taxon>Eukaryota</taxon>
        <taxon>Metazoa</taxon>
        <taxon>Chordata</taxon>
        <taxon>Craniata</taxon>
        <taxon>Vertebrata</taxon>
        <taxon>Euteleostomi</taxon>
        <taxon>Actinopterygii</taxon>
        <taxon>Neopterygii</taxon>
        <taxon>Teleostei</taxon>
        <taxon>Neoteleostei</taxon>
        <taxon>Acanthomorphata</taxon>
        <taxon>Eupercaria</taxon>
        <taxon>Labriformes</taxon>
        <taxon>Labridae</taxon>
        <taxon>Xyrichtys</taxon>
    </lineage>
</organism>
<keyword evidence="5 9" id="KW-0863">Zinc-finger</keyword>
<sequence>MEGLNVMFVSAEDFVDYKPFKAEILRELVIEKLTTAAREILAVVERTVSGYEEEAAGLRQEIVRQRSQMEAVLQPRESLYELDDEDLDICDISVNADEDESDNMEGEEQSVGEEDQKVTSPGYTYPRDPDYQIPKKRSSSMKKKRRKNEDISLRVCLLQDSNTTILKRGVSKSEILEVRCPRGLQEPEFLDLLRSFFPQLMGQFDALTTDTSRVLKPLNLKTLTPEKIQRAIQSRGKGRSALYIRIKDGTEPQSTPLKTDDPEPGEAQAGVSSGSSPVEEEEEEEEEEKPHRGQETEEEHGGRSGDIRAADSDGDDGDDGDKGLVESDLLYENAETKEATDLHEDPGAPSPSSVSVSVSVSEESEEEDKDEEWTPEEMQNLINKPHSSKMRQMNRSGVQMKKKKKKEMEEEEEELQSPSEVSTVESGAPLSCKVCKALKTSKNMLIKHSWSHVDDPEGLCGVCGEHSESPEELRSHLNAHRRTFSCIVCGKTFLSLVGLQRHTPLHSGERPFKCEVCGKAYASENTLKSHRWEHVRDKPFKCDVCQKSFAFKLQLRIHCRTHSDKKPYTCDKCGKSVSDLQSLYRHNMIHSGEKHFGCGVCGKRFVSPTGLRQHEKIHTVRDKTYLCEICCKSFHKQGQLKVHMTSHGEKKFICDICGKAVSAKSRLKAHMRIHTGEKPYVCLECGRRFNSCSHLREHRTSHSGLKPYLCTVCGKAWACRKHLVVHMRIHSGERPYKCTICDRAFTQGHCLKTHMKSHQVEEKPPAVGGQMD</sequence>
<feature type="domain" description="C2H2-type" evidence="12">
    <location>
        <begin position="568"/>
        <end position="595"/>
    </location>
</feature>
<feature type="domain" description="C2H2-type" evidence="12">
    <location>
        <begin position="540"/>
        <end position="567"/>
    </location>
</feature>
<dbReference type="AlphaFoldDB" id="A0AAV1EHW4"/>
<comment type="similarity">
    <text evidence="2">Belongs to the krueppel C2H2-type zinc-finger protein family.</text>
</comment>
<dbReference type="InterPro" id="IPR036236">
    <property type="entry name" value="Znf_C2H2_sf"/>
</dbReference>
<name>A0AAV1EHW4_XYRNO</name>
<keyword evidence="3" id="KW-0479">Metal-binding</keyword>
<evidence type="ECO:0000256" key="10">
    <source>
        <dbReference type="SAM" id="Coils"/>
    </source>
</evidence>
<evidence type="ECO:0000256" key="9">
    <source>
        <dbReference type="PROSITE-ProRule" id="PRU00042"/>
    </source>
</evidence>
<gene>
    <name evidence="13" type="ORF">XNOV1_A000108</name>
</gene>
<dbReference type="EMBL" id="CAUIWU010000006">
    <property type="protein sequence ID" value="CAJ1048320.1"/>
    <property type="molecule type" value="Genomic_DNA"/>
</dbReference>
<evidence type="ECO:0000256" key="1">
    <source>
        <dbReference type="ARBA" id="ARBA00004123"/>
    </source>
</evidence>
<keyword evidence="4" id="KW-0677">Repeat</keyword>
<dbReference type="FunFam" id="3.30.160.60:FF:001443">
    <property type="entry name" value="Zinc finger protein 668"/>
    <property type="match status" value="1"/>
</dbReference>
<feature type="region of interest" description="Disordered" evidence="11">
    <location>
        <begin position="231"/>
        <end position="423"/>
    </location>
</feature>
<feature type="domain" description="C2H2-type" evidence="12">
    <location>
        <begin position="512"/>
        <end position="539"/>
    </location>
</feature>
<dbReference type="PROSITE" id="PS50157">
    <property type="entry name" value="ZINC_FINGER_C2H2_2"/>
    <property type="match status" value="10"/>
</dbReference>
<dbReference type="FunFam" id="3.30.160.60:FF:002343">
    <property type="entry name" value="Zinc finger protein 33A"/>
    <property type="match status" value="1"/>
</dbReference>
<dbReference type="GO" id="GO:0003677">
    <property type="term" value="F:DNA binding"/>
    <property type="evidence" value="ECO:0007669"/>
    <property type="project" value="UniProtKB-KW"/>
</dbReference>
<dbReference type="GO" id="GO:0008270">
    <property type="term" value="F:zinc ion binding"/>
    <property type="evidence" value="ECO:0007669"/>
    <property type="project" value="UniProtKB-KW"/>
</dbReference>
<feature type="coiled-coil region" evidence="10">
    <location>
        <begin position="41"/>
        <end position="68"/>
    </location>
</feature>
<dbReference type="Proteomes" id="UP001178508">
    <property type="component" value="Unassembled WGS sequence"/>
</dbReference>
<comment type="subcellular location">
    <subcellularLocation>
        <location evidence="1">Nucleus</location>
    </subcellularLocation>
</comment>
<feature type="compositionally biased region" description="Acidic residues" evidence="11">
    <location>
        <begin position="278"/>
        <end position="287"/>
    </location>
</feature>
<dbReference type="PROSITE" id="PS00028">
    <property type="entry name" value="ZINC_FINGER_C2H2_1"/>
    <property type="match status" value="10"/>
</dbReference>
<dbReference type="FunFam" id="3.30.160.60:FF:000710">
    <property type="entry name" value="Zinc finger protein 768"/>
    <property type="match status" value="1"/>
</dbReference>
<feature type="domain" description="C2H2-type" evidence="12">
    <location>
        <begin position="596"/>
        <end position="623"/>
    </location>
</feature>
<evidence type="ECO:0000256" key="3">
    <source>
        <dbReference type="ARBA" id="ARBA00022723"/>
    </source>
</evidence>
<proteinExistence type="inferred from homology"/>
<dbReference type="SUPFAM" id="SSF57667">
    <property type="entry name" value="beta-beta-alpha zinc fingers"/>
    <property type="match status" value="6"/>
</dbReference>
<dbReference type="InterPro" id="IPR013087">
    <property type="entry name" value="Znf_C2H2_type"/>
</dbReference>
<dbReference type="Gene3D" id="3.30.160.60">
    <property type="entry name" value="Classic Zinc Finger"/>
    <property type="match status" value="10"/>
</dbReference>
<evidence type="ECO:0000256" key="6">
    <source>
        <dbReference type="ARBA" id="ARBA00022833"/>
    </source>
</evidence>
<dbReference type="FunFam" id="3.30.160.60:FF:001465">
    <property type="entry name" value="Zinc finger protein 560"/>
    <property type="match status" value="1"/>
</dbReference>
<feature type="compositionally biased region" description="Basic residues" evidence="11">
    <location>
        <begin position="134"/>
        <end position="146"/>
    </location>
</feature>
<feature type="region of interest" description="Disordered" evidence="11">
    <location>
        <begin position="95"/>
        <end position="146"/>
    </location>
</feature>
<feature type="compositionally biased region" description="Acidic residues" evidence="11">
    <location>
        <begin position="96"/>
        <end position="113"/>
    </location>
</feature>
<reference evidence="13" key="1">
    <citation type="submission" date="2023-08" db="EMBL/GenBank/DDBJ databases">
        <authorList>
            <person name="Alioto T."/>
            <person name="Alioto T."/>
            <person name="Gomez Garrido J."/>
        </authorList>
    </citation>
    <scope>NUCLEOTIDE SEQUENCE</scope>
</reference>
<feature type="domain" description="C2H2-type" evidence="12">
    <location>
        <begin position="652"/>
        <end position="679"/>
    </location>
</feature>
<feature type="domain" description="C2H2-type" evidence="12">
    <location>
        <begin position="625"/>
        <end position="652"/>
    </location>
</feature>
<feature type="compositionally biased region" description="Low complexity" evidence="11">
    <location>
        <begin position="350"/>
        <end position="361"/>
    </location>
</feature>
<keyword evidence="8" id="KW-0539">Nucleus</keyword>
<dbReference type="FunFam" id="3.30.160.60:FF:000671">
    <property type="entry name" value="Zinc finger protein 26"/>
    <property type="match status" value="1"/>
</dbReference>
<dbReference type="FunFam" id="3.30.160.60:FF:000624">
    <property type="entry name" value="zinc finger protein 697"/>
    <property type="match status" value="1"/>
</dbReference>
<evidence type="ECO:0000256" key="8">
    <source>
        <dbReference type="ARBA" id="ARBA00023242"/>
    </source>
</evidence>
<keyword evidence="6" id="KW-0862">Zinc</keyword>
<keyword evidence="7" id="KW-0238">DNA-binding</keyword>
<dbReference type="GO" id="GO:0005634">
    <property type="term" value="C:nucleus"/>
    <property type="evidence" value="ECO:0007669"/>
    <property type="project" value="UniProtKB-SubCell"/>
</dbReference>
<accession>A0AAV1EHW4</accession>
<dbReference type="GO" id="GO:0000122">
    <property type="term" value="P:negative regulation of transcription by RNA polymerase II"/>
    <property type="evidence" value="ECO:0007669"/>
    <property type="project" value="UniProtKB-ARBA"/>
</dbReference>
<keyword evidence="10" id="KW-0175">Coiled coil</keyword>
<evidence type="ECO:0000313" key="14">
    <source>
        <dbReference type="Proteomes" id="UP001178508"/>
    </source>
</evidence>
<dbReference type="Pfam" id="PF00096">
    <property type="entry name" value="zf-C2H2"/>
    <property type="match status" value="5"/>
</dbReference>
<evidence type="ECO:0000256" key="4">
    <source>
        <dbReference type="ARBA" id="ARBA00022737"/>
    </source>
</evidence>
<dbReference type="SMART" id="SM00355">
    <property type="entry name" value="ZnF_C2H2"/>
    <property type="match status" value="12"/>
</dbReference>
<evidence type="ECO:0000256" key="11">
    <source>
        <dbReference type="SAM" id="MobiDB-lite"/>
    </source>
</evidence>
<feature type="domain" description="C2H2-type" evidence="12">
    <location>
        <begin position="680"/>
        <end position="707"/>
    </location>
</feature>
<protein>
    <submittedName>
        <fullName evidence="13">Zinc finger protein 436-like</fullName>
    </submittedName>
</protein>
<evidence type="ECO:0000259" key="12">
    <source>
        <dbReference type="PROSITE" id="PS50157"/>
    </source>
</evidence>
<feature type="compositionally biased region" description="Basic and acidic residues" evidence="11">
    <location>
        <begin position="334"/>
        <end position="346"/>
    </location>
</feature>
<comment type="caution">
    <text evidence="13">The sequence shown here is derived from an EMBL/GenBank/DDBJ whole genome shotgun (WGS) entry which is preliminary data.</text>
</comment>
<feature type="compositionally biased region" description="Basic and acidic residues" evidence="11">
    <location>
        <begin position="288"/>
        <end position="311"/>
    </location>
</feature>
<dbReference type="InterPro" id="IPR050888">
    <property type="entry name" value="ZnF_C2H2-type_TF"/>
</dbReference>
<feature type="domain" description="C2H2-type" evidence="12">
    <location>
        <begin position="708"/>
        <end position="735"/>
    </location>
</feature>
<evidence type="ECO:0000256" key="5">
    <source>
        <dbReference type="ARBA" id="ARBA00022771"/>
    </source>
</evidence>
<dbReference type="FunFam" id="3.30.160.60:FF:000358">
    <property type="entry name" value="zinc finger protein 24"/>
    <property type="match status" value="1"/>
</dbReference>
<keyword evidence="14" id="KW-1185">Reference proteome</keyword>
<dbReference type="PANTHER" id="PTHR24406">
    <property type="entry name" value="TRANSCRIPTIONAL REPRESSOR CTCFL-RELATED"/>
    <property type="match status" value="1"/>
</dbReference>